<dbReference type="PANTHER" id="PTHR39965">
    <property type="entry name" value="CRISPR SYSTEM CMR SUBUNIT CMR6"/>
    <property type="match status" value="1"/>
</dbReference>
<dbReference type="AlphaFoldDB" id="W1Y953"/>
<dbReference type="Pfam" id="PF03787">
    <property type="entry name" value="RAMPs"/>
    <property type="match status" value="1"/>
</dbReference>
<evidence type="ECO:0000259" key="3">
    <source>
        <dbReference type="Pfam" id="PF03787"/>
    </source>
</evidence>
<feature type="region of interest" description="Disordered" evidence="2">
    <location>
        <begin position="1"/>
        <end position="23"/>
    </location>
</feature>
<keyword evidence="1" id="KW-0051">Antiviral defense</keyword>
<reference evidence="4" key="1">
    <citation type="submission" date="2013-12" db="EMBL/GenBank/DDBJ databases">
        <title>A Varibaculum cambriense genome reconstructed from a premature infant gut community with otherwise low bacterial novelty that shifts toward anaerobic metabolism during the third week of life.</title>
        <authorList>
            <person name="Brown C.T."/>
            <person name="Sharon I."/>
            <person name="Thomas B.C."/>
            <person name="Castelle C.J."/>
            <person name="Morowitz M.J."/>
            <person name="Banfield J.F."/>
        </authorList>
    </citation>
    <scope>NUCLEOTIDE SEQUENCE</scope>
</reference>
<accession>W1Y953</accession>
<sequence>MSNHIYRNKYKNKSSRDKYDKTEHRSYKKEYYVPKYMNYKNGLNNKVDNPYLLFHRYLESKDKVKNDKKENADNFDKLKCFNHINIIAATMNSVNTVNNLNKDISKNIKSMKVYKVQTFRVKQISNMVIGLGQISVSETSMTLHHIYGIPYIPGQALKGITRNYIINEYFEGDEVKAVKDRDFTDIFGKEGKSLEEGSVGKIKFFDSYPVDNINCRMDIMNNHHSKYYSKEGKLNDTESPKPIRFMAICDTSFDINIAVKKKENKVLEGNLATEFKNKNMLEVTVECLKMALEYYGIGAKTAVGYGYFK</sequence>
<name>W1Y953_9ZZZZ</name>
<organism evidence="4">
    <name type="scientific">human gut metagenome</name>
    <dbReference type="NCBI Taxonomy" id="408170"/>
    <lineage>
        <taxon>unclassified sequences</taxon>
        <taxon>metagenomes</taxon>
        <taxon>organismal metagenomes</taxon>
    </lineage>
</organism>
<evidence type="ECO:0000256" key="2">
    <source>
        <dbReference type="SAM" id="MobiDB-lite"/>
    </source>
</evidence>
<feature type="compositionally biased region" description="Basic and acidic residues" evidence="2">
    <location>
        <begin position="14"/>
        <end position="23"/>
    </location>
</feature>
<dbReference type="GO" id="GO:0051607">
    <property type="term" value="P:defense response to virus"/>
    <property type="evidence" value="ECO:0007669"/>
    <property type="project" value="UniProtKB-KW"/>
</dbReference>
<evidence type="ECO:0000256" key="1">
    <source>
        <dbReference type="ARBA" id="ARBA00023118"/>
    </source>
</evidence>
<comment type="caution">
    <text evidence="4">The sequence shown here is derived from an EMBL/GenBank/DDBJ whole genome shotgun (WGS) entry which is preliminary data.</text>
</comment>
<feature type="compositionally biased region" description="Basic residues" evidence="2">
    <location>
        <begin position="1"/>
        <end position="13"/>
    </location>
</feature>
<dbReference type="InterPro" id="IPR010172">
    <property type="entry name" value="CRISPR-assoc_prot_TM1791"/>
</dbReference>
<evidence type="ECO:0000313" key="4">
    <source>
        <dbReference type="EMBL" id="ETJ39113.1"/>
    </source>
</evidence>
<dbReference type="PANTHER" id="PTHR39965:SF1">
    <property type="entry name" value="CRISPR SYSTEM CMR SUBUNIT CMR6"/>
    <property type="match status" value="1"/>
</dbReference>
<dbReference type="NCBIfam" id="TIGR01898">
    <property type="entry name" value="cas_TM1791_cmr6"/>
    <property type="match status" value="1"/>
</dbReference>
<protein>
    <submittedName>
        <fullName evidence="4">CRISPR-associated RAMP protein, Cmr6 family</fullName>
    </submittedName>
</protein>
<dbReference type="InterPro" id="IPR005537">
    <property type="entry name" value="RAMP_III_fam"/>
</dbReference>
<dbReference type="EMBL" id="AZMM01006924">
    <property type="protein sequence ID" value="ETJ39113.1"/>
    <property type="molecule type" value="Genomic_DNA"/>
</dbReference>
<feature type="domain" description="CRISPR type III-associated protein" evidence="3">
    <location>
        <begin position="124"/>
        <end position="309"/>
    </location>
</feature>
<proteinExistence type="predicted"/>
<gene>
    <name evidence="4" type="ORF">Q604_UNBC06924G0008</name>
</gene>